<evidence type="ECO:0000313" key="3">
    <source>
        <dbReference type="Proteomes" id="UP000651156"/>
    </source>
</evidence>
<dbReference type="RefSeq" id="WP_193932251.1">
    <property type="nucleotide sequence ID" value="NZ_CAWPMZ010000052.1"/>
</dbReference>
<dbReference type="GO" id="GO:0004519">
    <property type="term" value="F:endonuclease activity"/>
    <property type="evidence" value="ECO:0007669"/>
    <property type="project" value="UniProtKB-KW"/>
</dbReference>
<dbReference type="EMBL" id="JADEWN010000026">
    <property type="protein sequence ID" value="MBE9191092.1"/>
    <property type="molecule type" value="Genomic_DNA"/>
</dbReference>
<accession>A0ABR9US24</accession>
<dbReference type="InterPro" id="IPR012296">
    <property type="entry name" value="Nuclease_put_TT1808"/>
</dbReference>
<evidence type="ECO:0000313" key="2">
    <source>
        <dbReference type="EMBL" id="MBE9191092.1"/>
    </source>
</evidence>
<proteinExistence type="predicted"/>
<keyword evidence="2" id="KW-0378">Hydrolase</keyword>
<organism evidence="2 3">
    <name type="scientific">Gloeocapsopsis crepidinum LEGE 06123</name>
    <dbReference type="NCBI Taxonomy" id="588587"/>
    <lineage>
        <taxon>Bacteria</taxon>
        <taxon>Bacillati</taxon>
        <taxon>Cyanobacteriota</taxon>
        <taxon>Cyanophyceae</taxon>
        <taxon>Oscillatoriophycideae</taxon>
        <taxon>Chroococcales</taxon>
        <taxon>Chroococcaceae</taxon>
        <taxon>Gloeocapsopsis</taxon>
    </lineage>
</organism>
<dbReference type="Gene3D" id="3.90.1570.10">
    <property type="entry name" value="tt1808, chain A"/>
    <property type="match status" value="1"/>
</dbReference>
<dbReference type="PANTHER" id="PTHR35400">
    <property type="entry name" value="SLR1083 PROTEIN"/>
    <property type="match status" value="1"/>
</dbReference>
<feature type="domain" description="Putative restriction endonuclease" evidence="1">
    <location>
        <begin position="10"/>
        <end position="175"/>
    </location>
</feature>
<dbReference type="InterPro" id="IPR011335">
    <property type="entry name" value="Restrct_endonuc-II-like"/>
</dbReference>
<keyword evidence="3" id="KW-1185">Reference proteome</keyword>
<gene>
    <name evidence="2" type="ORF">IQ230_12150</name>
</gene>
<sequence length="181" mass="20662">METLAKWTVDDYHRMIASGILDDRRVELLAGEIHEMTPEAPIHTFCGGSLADYFRDRLNRQALVREARPITLTSSEPEPDIAIVRGSWSDYRERHPGANDIYLVVEISNSSLTKDLEQKQPIYAAAEIQEYWILDLTTLQLIVFRDPQGNKYQSRQDIKTGIVSPLAFPEITISIEQLFSV</sequence>
<dbReference type="PANTHER" id="PTHR35400:SF1">
    <property type="entry name" value="SLR1083 PROTEIN"/>
    <property type="match status" value="1"/>
</dbReference>
<protein>
    <submittedName>
        <fullName evidence="2">Uma2 family endonuclease</fullName>
    </submittedName>
</protein>
<keyword evidence="2" id="KW-0540">Nuclease</keyword>
<dbReference type="Proteomes" id="UP000651156">
    <property type="component" value="Unassembled WGS sequence"/>
</dbReference>
<dbReference type="CDD" id="cd06260">
    <property type="entry name" value="DUF820-like"/>
    <property type="match status" value="1"/>
</dbReference>
<evidence type="ECO:0000259" key="1">
    <source>
        <dbReference type="Pfam" id="PF05685"/>
    </source>
</evidence>
<dbReference type="InterPro" id="IPR008538">
    <property type="entry name" value="Uma2"/>
</dbReference>
<keyword evidence="2" id="KW-0255">Endonuclease</keyword>
<dbReference type="SUPFAM" id="SSF52980">
    <property type="entry name" value="Restriction endonuclease-like"/>
    <property type="match status" value="1"/>
</dbReference>
<reference evidence="2 3" key="1">
    <citation type="submission" date="2020-10" db="EMBL/GenBank/DDBJ databases">
        <authorList>
            <person name="Castelo-Branco R."/>
            <person name="Eusebio N."/>
            <person name="Adriana R."/>
            <person name="Vieira A."/>
            <person name="Brugerolle De Fraissinette N."/>
            <person name="Rezende De Castro R."/>
            <person name="Schneider M.P."/>
            <person name="Vasconcelos V."/>
            <person name="Leao P.N."/>
        </authorList>
    </citation>
    <scope>NUCLEOTIDE SEQUENCE [LARGE SCALE GENOMIC DNA]</scope>
    <source>
        <strain evidence="2 3">LEGE 06123</strain>
    </source>
</reference>
<dbReference type="Pfam" id="PF05685">
    <property type="entry name" value="Uma2"/>
    <property type="match status" value="1"/>
</dbReference>
<comment type="caution">
    <text evidence="2">The sequence shown here is derived from an EMBL/GenBank/DDBJ whole genome shotgun (WGS) entry which is preliminary data.</text>
</comment>
<name>A0ABR9US24_9CHRO</name>